<organism evidence="1 2">
    <name type="scientific">Armillaria novae-zelandiae</name>
    <dbReference type="NCBI Taxonomy" id="153914"/>
    <lineage>
        <taxon>Eukaryota</taxon>
        <taxon>Fungi</taxon>
        <taxon>Dikarya</taxon>
        <taxon>Basidiomycota</taxon>
        <taxon>Agaricomycotina</taxon>
        <taxon>Agaricomycetes</taxon>
        <taxon>Agaricomycetidae</taxon>
        <taxon>Agaricales</taxon>
        <taxon>Marasmiineae</taxon>
        <taxon>Physalacriaceae</taxon>
        <taxon>Armillaria</taxon>
    </lineage>
</organism>
<accession>A0AA39N838</accession>
<dbReference type="AlphaFoldDB" id="A0AA39N838"/>
<sequence length="658" mass="74338">MDQEIYDLSAVILGVEWSKHGKLPLMLCGNADVMKHRLFRLQHVFSNNCHNLYLNMMKNISRLLGKKSIETAIVPLEILKAASGAIPIPALALVTEILLSILNLAYQTQQNADTHNEIVTRCVRAHATIAQCLENMGITADVSRNIEQFERLLTLSLLSTNLTIFRNLKDVWDFVERENHKNGVALLFYSKSKKDNLQHLGTQFEDTLQLFQINTLLSLQEALGCLTTWLQHMEHNVVGCTQAITSFLTTEVGCDSAVIPVHFHIYSGQNYSLHTAEMQGRCVIMKVFKGCNDGLNWQKSNAFDRTLLNPHIPRLIAISGVDNPVKFSMYDFNVAVSTESFILSSVRQGLKEMFKCGITLVYGISASNDYEVHIFWDTNERAIVSMDSDLLNKPRAPSPFTEDSGSRCLAVLDNILFKPSEDHLDHRGSEDNSTYLQAFQTKANEMQNTSHQPPMSSVLQSMPSTVKPQRELVWKASYGHASSIQEVAQQYQSWIDINSQWSLCHQYRNLSMPQTYHRCKGYSREEVTLTHAAFDSKIVVHATPSLHEVCLQTMMFHQIFSVQNASHGNMSTVQQSYKTVKFIMSAWIVNSEMINIYHSRCFTGPQHNGVWISIANECMLMHSDCQVNGVKYGQGTAKSVRAARQQASYQILLVFGRL</sequence>
<dbReference type="EMBL" id="JAUEPR010000167">
    <property type="protein sequence ID" value="KAK0460780.1"/>
    <property type="molecule type" value="Genomic_DNA"/>
</dbReference>
<reference evidence="1" key="1">
    <citation type="submission" date="2023-06" db="EMBL/GenBank/DDBJ databases">
        <authorList>
            <consortium name="Lawrence Berkeley National Laboratory"/>
            <person name="Ahrendt S."/>
            <person name="Sahu N."/>
            <person name="Indic B."/>
            <person name="Wong-Bajracharya J."/>
            <person name="Merenyi Z."/>
            <person name="Ke H.-M."/>
            <person name="Monk M."/>
            <person name="Kocsube S."/>
            <person name="Drula E."/>
            <person name="Lipzen A."/>
            <person name="Balint B."/>
            <person name="Henrissat B."/>
            <person name="Andreopoulos B."/>
            <person name="Martin F.M."/>
            <person name="Harder C.B."/>
            <person name="Rigling D."/>
            <person name="Ford K.L."/>
            <person name="Foster G.D."/>
            <person name="Pangilinan J."/>
            <person name="Papanicolaou A."/>
            <person name="Barry K."/>
            <person name="LaButti K."/>
            <person name="Viragh M."/>
            <person name="Koriabine M."/>
            <person name="Yan M."/>
            <person name="Riley R."/>
            <person name="Champramary S."/>
            <person name="Plett K.L."/>
            <person name="Tsai I.J."/>
            <person name="Slot J."/>
            <person name="Sipos G."/>
            <person name="Plett J."/>
            <person name="Nagy L.G."/>
            <person name="Grigoriev I.V."/>
        </authorList>
    </citation>
    <scope>NUCLEOTIDE SEQUENCE</scope>
    <source>
        <strain evidence="1">ICMP 16352</strain>
    </source>
</reference>
<dbReference type="CDD" id="cd21037">
    <property type="entry name" value="MLKL_NTD"/>
    <property type="match status" value="1"/>
</dbReference>
<proteinExistence type="predicted"/>
<keyword evidence="2" id="KW-1185">Reference proteome</keyword>
<evidence type="ECO:0000313" key="2">
    <source>
        <dbReference type="Proteomes" id="UP001175227"/>
    </source>
</evidence>
<name>A0AA39N838_9AGAR</name>
<evidence type="ECO:0008006" key="3">
    <source>
        <dbReference type="Google" id="ProtNLM"/>
    </source>
</evidence>
<comment type="caution">
    <text evidence="1">The sequence shown here is derived from an EMBL/GenBank/DDBJ whole genome shotgun (WGS) entry which is preliminary data.</text>
</comment>
<dbReference type="Proteomes" id="UP001175227">
    <property type="component" value="Unassembled WGS sequence"/>
</dbReference>
<gene>
    <name evidence="1" type="ORF">IW261DRAFT_1428837</name>
</gene>
<protein>
    <recommendedName>
        <fullName evidence="3">DRBM domain-containing protein</fullName>
    </recommendedName>
</protein>
<dbReference type="InterPro" id="IPR059179">
    <property type="entry name" value="MLKL-like_MCAfunc"/>
</dbReference>
<evidence type="ECO:0000313" key="1">
    <source>
        <dbReference type="EMBL" id="KAK0460780.1"/>
    </source>
</evidence>